<dbReference type="PANTHER" id="PTHR45453:SF1">
    <property type="entry name" value="PHOSPHATE REGULON SENSOR PROTEIN PHOR"/>
    <property type="match status" value="1"/>
</dbReference>
<evidence type="ECO:0000259" key="13">
    <source>
        <dbReference type="PROSITE" id="PS50109"/>
    </source>
</evidence>
<feature type="transmembrane region" description="Helical" evidence="12">
    <location>
        <begin position="164"/>
        <end position="187"/>
    </location>
</feature>
<feature type="domain" description="HAMP" evidence="14">
    <location>
        <begin position="193"/>
        <end position="246"/>
    </location>
</feature>
<dbReference type="InterPro" id="IPR036890">
    <property type="entry name" value="HATPase_C_sf"/>
</dbReference>
<keyword evidence="4" id="KW-1003">Cell membrane</keyword>
<dbReference type="AlphaFoldDB" id="A0A3S8RPF8"/>
<feature type="domain" description="Histidine kinase" evidence="13">
    <location>
        <begin position="261"/>
        <end position="484"/>
    </location>
</feature>
<evidence type="ECO:0000256" key="4">
    <source>
        <dbReference type="ARBA" id="ARBA00022475"/>
    </source>
</evidence>
<proteinExistence type="predicted"/>
<keyword evidence="7" id="KW-0547">Nucleotide-binding</keyword>
<dbReference type="PROSITE" id="PS50885">
    <property type="entry name" value="HAMP"/>
    <property type="match status" value="1"/>
</dbReference>
<dbReference type="SUPFAM" id="SSF47384">
    <property type="entry name" value="Homodimeric domain of signal transducing histidine kinase"/>
    <property type="match status" value="1"/>
</dbReference>
<evidence type="ECO:0000256" key="10">
    <source>
        <dbReference type="ARBA" id="ARBA00023012"/>
    </source>
</evidence>
<dbReference type="Gene3D" id="3.30.565.10">
    <property type="entry name" value="Histidine kinase-like ATPase, C-terminal domain"/>
    <property type="match status" value="1"/>
</dbReference>
<evidence type="ECO:0000256" key="12">
    <source>
        <dbReference type="SAM" id="Phobius"/>
    </source>
</evidence>
<dbReference type="SUPFAM" id="SSF55874">
    <property type="entry name" value="ATPase domain of HSP90 chaperone/DNA topoisomerase II/histidine kinase"/>
    <property type="match status" value="1"/>
</dbReference>
<dbReference type="PROSITE" id="PS50109">
    <property type="entry name" value="HIS_KIN"/>
    <property type="match status" value="1"/>
</dbReference>
<evidence type="ECO:0000256" key="2">
    <source>
        <dbReference type="ARBA" id="ARBA00004651"/>
    </source>
</evidence>
<evidence type="ECO:0000256" key="5">
    <source>
        <dbReference type="ARBA" id="ARBA00022553"/>
    </source>
</evidence>
<dbReference type="CDD" id="cd06225">
    <property type="entry name" value="HAMP"/>
    <property type="match status" value="1"/>
</dbReference>
<dbReference type="SMART" id="SM00304">
    <property type="entry name" value="HAMP"/>
    <property type="match status" value="1"/>
</dbReference>
<dbReference type="PANTHER" id="PTHR45453">
    <property type="entry name" value="PHOSPHATE REGULON SENSOR PROTEIN PHOR"/>
    <property type="match status" value="1"/>
</dbReference>
<dbReference type="Pfam" id="PF00672">
    <property type="entry name" value="HAMP"/>
    <property type="match status" value="1"/>
</dbReference>
<evidence type="ECO:0000256" key="8">
    <source>
        <dbReference type="ARBA" id="ARBA00022777"/>
    </source>
</evidence>
<evidence type="ECO:0000256" key="1">
    <source>
        <dbReference type="ARBA" id="ARBA00000085"/>
    </source>
</evidence>
<reference evidence="15 16" key="1">
    <citation type="submission" date="2018-11" db="EMBL/GenBank/DDBJ databases">
        <title>Genome sequencing of Paenibacillus lentus DSM25539(T).</title>
        <authorList>
            <person name="Kook J.-K."/>
            <person name="Park S.-N."/>
            <person name="Lim Y.K."/>
        </authorList>
    </citation>
    <scope>NUCLEOTIDE SEQUENCE [LARGE SCALE GENOMIC DNA]</scope>
    <source>
        <strain evidence="15 16">DSM 25539</strain>
    </source>
</reference>
<dbReference type="InterPro" id="IPR004358">
    <property type="entry name" value="Sig_transdc_His_kin-like_C"/>
</dbReference>
<dbReference type="PRINTS" id="PR00344">
    <property type="entry name" value="BCTRLSENSOR"/>
</dbReference>
<protein>
    <recommendedName>
        <fullName evidence="3">histidine kinase</fullName>
        <ecNumber evidence="3">2.7.13.3</ecNumber>
    </recommendedName>
</protein>
<evidence type="ECO:0000259" key="14">
    <source>
        <dbReference type="PROSITE" id="PS50885"/>
    </source>
</evidence>
<dbReference type="Pfam" id="PF00512">
    <property type="entry name" value="HisKA"/>
    <property type="match status" value="1"/>
</dbReference>
<dbReference type="CDD" id="cd00075">
    <property type="entry name" value="HATPase"/>
    <property type="match status" value="1"/>
</dbReference>
<dbReference type="OrthoDB" id="84942at2"/>
<keyword evidence="5" id="KW-0597">Phosphoprotein</keyword>
<keyword evidence="8 15" id="KW-0418">Kinase</keyword>
<dbReference type="Proteomes" id="UP000273145">
    <property type="component" value="Chromosome"/>
</dbReference>
<dbReference type="GO" id="GO:0016036">
    <property type="term" value="P:cellular response to phosphate starvation"/>
    <property type="evidence" value="ECO:0007669"/>
    <property type="project" value="TreeGrafter"/>
</dbReference>
<dbReference type="SMART" id="SM00388">
    <property type="entry name" value="HisKA"/>
    <property type="match status" value="1"/>
</dbReference>
<sequence>MTKQRSIKNTFARHFVFILACSLLATLITWGFLVLLLGYLFNHDNLLPANHYEAQLPVISEYAKTHGDSIMSMQGQAELEKVIPSQGINYLVVSPEGESLYGDLEITESLTRQKLLARLNQTHSSLNQFVKYVPIMSQNGEFIGVLLLGYHLKVTAANPALNPMITFGFLAFFLTPFLYIILFTFIFGKRFSRMINAPLQQLLQGAEMIKAQNLRFSMTGTSSITEINRLTNAFEDMRHELEHALEREWRMEKERSTMFAALAHDLRTPLTIIQGHVEGMEQMEGEAYANRRAQYLQVIRRNTIRATKLLQDMNTIAELEKMSFRLQPLPVDIKEFADHKTVEYTALCKDKNITFDTVIKDNRTVKKPVIFDPYRIIQVLDNLVSNSIRYTPEAGQIYWRIEITEQQVMMSITDSGIGFGQQQDLQQAFKQFYQGNHSSSRQKGHSGLGLYIAKLLIQHHGGQICAENNPSCGATVRFIFPLQDTYAIQTK</sequence>
<dbReference type="SMART" id="SM00387">
    <property type="entry name" value="HATPase_c"/>
    <property type="match status" value="1"/>
</dbReference>
<organism evidence="15 16">
    <name type="scientific">Paenibacillus lentus</name>
    <dbReference type="NCBI Taxonomy" id="1338368"/>
    <lineage>
        <taxon>Bacteria</taxon>
        <taxon>Bacillati</taxon>
        <taxon>Bacillota</taxon>
        <taxon>Bacilli</taxon>
        <taxon>Bacillales</taxon>
        <taxon>Paenibacillaceae</taxon>
        <taxon>Paenibacillus</taxon>
    </lineage>
</organism>
<keyword evidence="11 12" id="KW-0472">Membrane</keyword>
<keyword evidence="12" id="KW-1133">Transmembrane helix</keyword>
<dbReference type="InterPro" id="IPR003594">
    <property type="entry name" value="HATPase_dom"/>
</dbReference>
<dbReference type="GO" id="GO:0004721">
    <property type="term" value="F:phosphoprotein phosphatase activity"/>
    <property type="evidence" value="ECO:0007669"/>
    <property type="project" value="TreeGrafter"/>
</dbReference>
<dbReference type="InterPro" id="IPR036097">
    <property type="entry name" value="HisK_dim/P_sf"/>
</dbReference>
<dbReference type="GO" id="GO:0005886">
    <property type="term" value="C:plasma membrane"/>
    <property type="evidence" value="ECO:0007669"/>
    <property type="project" value="UniProtKB-SubCell"/>
</dbReference>
<keyword evidence="16" id="KW-1185">Reference proteome</keyword>
<gene>
    <name evidence="15" type="ORF">EIM92_00310</name>
</gene>
<evidence type="ECO:0000256" key="6">
    <source>
        <dbReference type="ARBA" id="ARBA00022679"/>
    </source>
</evidence>
<evidence type="ECO:0000313" key="16">
    <source>
        <dbReference type="Proteomes" id="UP000273145"/>
    </source>
</evidence>
<keyword evidence="9" id="KW-0067">ATP-binding</keyword>
<keyword evidence="12" id="KW-0812">Transmembrane</keyword>
<dbReference type="EC" id="2.7.13.3" evidence="3"/>
<evidence type="ECO:0000313" key="15">
    <source>
        <dbReference type="EMBL" id="AZK44830.1"/>
    </source>
</evidence>
<evidence type="ECO:0000256" key="11">
    <source>
        <dbReference type="ARBA" id="ARBA00023136"/>
    </source>
</evidence>
<dbReference type="KEGG" id="plen:EIM92_00310"/>
<evidence type="ECO:0000256" key="3">
    <source>
        <dbReference type="ARBA" id="ARBA00012438"/>
    </source>
</evidence>
<dbReference type="Gene3D" id="6.10.340.10">
    <property type="match status" value="1"/>
</dbReference>
<dbReference type="InterPro" id="IPR003661">
    <property type="entry name" value="HisK_dim/P_dom"/>
</dbReference>
<comment type="subcellular location">
    <subcellularLocation>
        <location evidence="2">Cell membrane</location>
        <topology evidence="2">Multi-pass membrane protein</topology>
    </subcellularLocation>
</comment>
<feature type="transmembrane region" description="Helical" evidence="12">
    <location>
        <begin position="12"/>
        <end position="41"/>
    </location>
</feature>
<dbReference type="CDD" id="cd00082">
    <property type="entry name" value="HisKA"/>
    <property type="match status" value="1"/>
</dbReference>
<keyword evidence="10" id="KW-0902">Two-component regulatory system</keyword>
<comment type="catalytic activity">
    <reaction evidence="1">
        <text>ATP + protein L-histidine = ADP + protein N-phospho-L-histidine.</text>
        <dbReference type="EC" id="2.7.13.3"/>
    </reaction>
</comment>
<accession>A0A3S8RPF8</accession>
<dbReference type="InterPro" id="IPR005467">
    <property type="entry name" value="His_kinase_dom"/>
</dbReference>
<dbReference type="RefSeq" id="WP_125080967.1">
    <property type="nucleotide sequence ID" value="NZ_CP034248.1"/>
</dbReference>
<dbReference type="InterPro" id="IPR050351">
    <property type="entry name" value="BphY/WalK/GraS-like"/>
</dbReference>
<evidence type="ECO:0000256" key="9">
    <source>
        <dbReference type="ARBA" id="ARBA00022840"/>
    </source>
</evidence>
<dbReference type="GO" id="GO:0000155">
    <property type="term" value="F:phosphorelay sensor kinase activity"/>
    <property type="evidence" value="ECO:0007669"/>
    <property type="project" value="InterPro"/>
</dbReference>
<dbReference type="Pfam" id="PF02518">
    <property type="entry name" value="HATPase_c"/>
    <property type="match status" value="1"/>
</dbReference>
<dbReference type="InterPro" id="IPR003660">
    <property type="entry name" value="HAMP_dom"/>
</dbReference>
<dbReference type="EMBL" id="CP034248">
    <property type="protein sequence ID" value="AZK44830.1"/>
    <property type="molecule type" value="Genomic_DNA"/>
</dbReference>
<dbReference type="SUPFAM" id="SSF158472">
    <property type="entry name" value="HAMP domain-like"/>
    <property type="match status" value="1"/>
</dbReference>
<dbReference type="GO" id="GO:0005524">
    <property type="term" value="F:ATP binding"/>
    <property type="evidence" value="ECO:0007669"/>
    <property type="project" value="UniProtKB-KW"/>
</dbReference>
<evidence type="ECO:0000256" key="7">
    <source>
        <dbReference type="ARBA" id="ARBA00022741"/>
    </source>
</evidence>
<name>A0A3S8RPF8_9BACL</name>
<keyword evidence="6" id="KW-0808">Transferase</keyword>
<dbReference type="Gene3D" id="1.10.287.130">
    <property type="match status" value="1"/>
</dbReference>